<dbReference type="EMBL" id="NBSK02000008">
    <property type="protein sequence ID" value="KAJ0193214.1"/>
    <property type="molecule type" value="Genomic_DNA"/>
</dbReference>
<proteinExistence type="predicted"/>
<accession>A0A9R1UTX6</accession>
<dbReference type="Proteomes" id="UP000235145">
    <property type="component" value="Unassembled WGS sequence"/>
</dbReference>
<dbReference type="PANTHER" id="PTHR31672">
    <property type="entry name" value="BNACNNG10540D PROTEIN"/>
    <property type="match status" value="1"/>
</dbReference>
<dbReference type="PANTHER" id="PTHR31672:SF13">
    <property type="entry name" value="F-BOX PROTEIN CPR30-LIKE"/>
    <property type="match status" value="1"/>
</dbReference>
<dbReference type="InterPro" id="IPR050796">
    <property type="entry name" value="SCF_F-box_component"/>
</dbReference>
<evidence type="ECO:0000313" key="2">
    <source>
        <dbReference type="Proteomes" id="UP000235145"/>
    </source>
</evidence>
<organism evidence="1 2">
    <name type="scientific">Lactuca sativa</name>
    <name type="common">Garden lettuce</name>
    <dbReference type="NCBI Taxonomy" id="4236"/>
    <lineage>
        <taxon>Eukaryota</taxon>
        <taxon>Viridiplantae</taxon>
        <taxon>Streptophyta</taxon>
        <taxon>Embryophyta</taxon>
        <taxon>Tracheophyta</taxon>
        <taxon>Spermatophyta</taxon>
        <taxon>Magnoliopsida</taxon>
        <taxon>eudicotyledons</taxon>
        <taxon>Gunneridae</taxon>
        <taxon>Pentapetalae</taxon>
        <taxon>asterids</taxon>
        <taxon>campanulids</taxon>
        <taxon>Asterales</taxon>
        <taxon>Asteraceae</taxon>
        <taxon>Cichorioideae</taxon>
        <taxon>Cichorieae</taxon>
        <taxon>Lactucinae</taxon>
        <taxon>Lactuca</taxon>
    </lineage>
</organism>
<reference evidence="1 2" key="1">
    <citation type="journal article" date="2017" name="Nat. Commun.">
        <title>Genome assembly with in vitro proximity ligation data and whole-genome triplication in lettuce.</title>
        <authorList>
            <person name="Reyes-Chin-Wo S."/>
            <person name="Wang Z."/>
            <person name="Yang X."/>
            <person name="Kozik A."/>
            <person name="Arikit S."/>
            <person name="Song C."/>
            <person name="Xia L."/>
            <person name="Froenicke L."/>
            <person name="Lavelle D.O."/>
            <person name="Truco M.J."/>
            <person name="Xia R."/>
            <person name="Zhu S."/>
            <person name="Xu C."/>
            <person name="Xu H."/>
            <person name="Xu X."/>
            <person name="Cox K."/>
            <person name="Korf I."/>
            <person name="Meyers B.C."/>
            <person name="Michelmore R.W."/>
        </authorList>
    </citation>
    <scope>NUCLEOTIDE SEQUENCE [LARGE SCALE GENOMIC DNA]</scope>
    <source>
        <strain evidence="2">cv. Salinas</strain>
        <tissue evidence="1">Seedlings</tissue>
    </source>
</reference>
<name>A0A9R1UTX6_LACSA</name>
<protein>
    <recommendedName>
        <fullName evidence="3">F-box domain-containing protein</fullName>
    </recommendedName>
</protein>
<evidence type="ECO:0008006" key="3">
    <source>
        <dbReference type="Google" id="ProtNLM"/>
    </source>
</evidence>
<comment type="caution">
    <text evidence="1">The sequence shown here is derived from an EMBL/GenBank/DDBJ whole genome shotgun (WGS) entry which is preliminary data.</text>
</comment>
<sequence>MRCVSKSWNSLLSQPSLINSHLHRSIHSNNDKILMLFHQVSDAGSEPFTARSSPFPHVELTNFIKFHVNLNSEGATVIGSVNGLICLNCRSYNGGSGLHIWNPSLSAVLAIPPSSMSSHASDIFPYGFTLHDEFLYEDENDRLAL</sequence>
<gene>
    <name evidence="1" type="ORF">LSAT_V11C800399530</name>
</gene>
<dbReference type="AlphaFoldDB" id="A0A9R1UTX6"/>
<evidence type="ECO:0000313" key="1">
    <source>
        <dbReference type="EMBL" id="KAJ0193214.1"/>
    </source>
</evidence>
<keyword evidence="2" id="KW-1185">Reference proteome</keyword>